<gene>
    <name evidence="1" type="ORF">ACFQ07_14805</name>
</gene>
<evidence type="ECO:0000313" key="1">
    <source>
        <dbReference type="EMBL" id="MFD0853505.1"/>
    </source>
</evidence>
<name>A0ABW3CG96_9ACTN</name>
<dbReference type="SUPFAM" id="SSF56784">
    <property type="entry name" value="HAD-like"/>
    <property type="match status" value="1"/>
</dbReference>
<reference evidence="2" key="1">
    <citation type="journal article" date="2019" name="Int. J. Syst. Evol. Microbiol.">
        <title>The Global Catalogue of Microorganisms (GCM) 10K type strain sequencing project: providing services to taxonomists for standard genome sequencing and annotation.</title>
        <authorList>
            <consortium name="The Broad Institute Genomics Platform"/>
            <consortium name="The Broad Institute Genome Sequencing Center for Infectious Disease"/>
            <person name="Wu L."/>
            <person name="Ma J."/>
        </authorList>
    </citation>
    <scope>NUCLEOTIDE SEQUENCE [LARGE SCALE GENOMIC DNA]</scope>
    <source>
        <strain evidence="2">JCM 31696</strain>
    </source>
</reference>
<organism evidence="1 2">
    <name type="scientific">Actinomadura adrarensis</name>
    <dbReference type="NCBI Taxonomy" id="1819600"/>
    <lineage>
        <taxon>Bacteria</taxon>
        <taxon>Bacillati</taxon>
        <taxon>Actinomycetota</taxon>
        <taxon>Actinomycetes</taxon>
        <taxon>Streptosporangiales</taxon>
        <taxon>Thermomonosporaceae</taxon>
        <taxon>Actinomadura</taxon>
    </lineage>
</organism>
<dbReference type="EMBL" id="JBHTIR010002222">
    <property type="protein sequence ID" value="MFD0853505.1"/>
    <property type="molecule type" value="Genomic_DNA"/>
</dbReference>
<keyword evidence="2" id="KW-1185">Reference proteome</keyword>
<accession>A0ABW3CG96</accession>
<evidence type="ECO:0000313" key="2">
    <source>
        <dbReference type="Proteomes" id="UP001597083"/>
    </source>
</evidence>
<feature type="non-terminal residue" evidence="1">
    <location>
        <position position="100"/>
    </location>
</feature>
<proteinExistence type="predicted"/>
<dbReference type="Proteomes" id="UP001597083">
    <property type="component" value="Unassembled WGS sequence"/>
</dbReference>
<protein>
    <submittedName>
        <fullName evidence="1">Haloacid dehalogenase</fullName>
    </submittedName>
</protein>
<sequence>MTERDTEGKGPIKAVFFDIGETLISEEEIYGRWADWFGVPRHSFLALLGAYLATGRTHLHLLRHFRPDLDLRVEEKKMIEAGVPLGFGAADLYPDVRACL</sequence>
<comment type="caution">
    <text evidence="1">The sequence shown here is derived from an EMBL/GenBank/DDBJ whole genome shotgun (WGS) entry which is preliminary data.</text>
</comment>
<dbReference type="InterPro" id="IPR036412">
    <property type="entry name" value="HAD-like_sf"/>
</dbReference>